<sequence length="163" mass="17766">MGKCVVGEVQLERGNQTLEAALGKWMQSTSSIEWSKGLAPVVYAINTSEAQSISKTPYEVVFGQKPRSGFEVWKLLSETVACGESNLVSQPTQRAKEVTTAVPSVLDAIQLTNTTISSTTTTDFERSQSPLSPNFICHKGDDEESDEVAKYCNGMNHEEGKMV</sequence>
<evidence type="ECO:0000313" key="1">
    <source>
        <dbReference type="EMBL" id="CAF1088183.1"/>
    </source>
</evidence>
<dbReference type="SUPFAM" id="SSF53098">
    <property type="entry name" value="Ribonuclease H-like"/>
    <property type="match status" value="1"/>
</dbReference>
<evidence type="ECO:0000313" key="2">
    <source>
        <dbReference type="EMBL" id="CAF3853684.1"/>
    </source>
</evidence>
<dbReference type="Gene3D" id="3.30.420.10">
    <property type="entry name" value="Ribonuclease H-like superfamily/Ribonuclease H"/>
    <property type="match status" value="1"/>
</dbReference>
<protein>
    <submittedName>
        <fullName evidence="1">Uncharacterized protein</fullName>
    </submittedName>
</protein>
<dbReference type="Proteomes" id="UP000681722">
    <property type="component" value="Unassembled WGS sequence"/>
</dbReference>
<dbReference type="InterPro" id="IPR036397">
    <property type="entry name" value="RNaseH_sf"/>
</dbReference>
<dbReference type="OrthoDB" id="2499658at2759"/>
<organism evidence="1 3">
    <name type="scientific">Didymodactylos carnosus</name>
    <dbReference type="NCBI Taxonomy" id="1234261"/>
    <lineage>
        <taxon>Eukaryota</taxon>
        <taxon>Metazoa</taxon>
        <taxon>Spiralia</taxon>
        <taxon>Gnathifera</taxon>
        <taxon>Rotifera</taxon>
        <taxon>Eurotatoria</taxon>
        <taxon>Bdelloidea</taxon>
        <taxon>Philodinida</taxon>
        <taxon>Philodinidae</taxon>
        <taxon>Didymodactylos</taxon>
    </lineage>
</organism>
<gene>
    <name evidence="1" type="ORF">GPM918_LOCUS18118</name>
    <name evidence="2" type="ORF">SRO942_LOCUS18115</name>
</gene>
<dbReference type="EMBL" id="CAJNOQ010005153">
    <property type="protein sequence ID" value="CAF1088183.1"/>
    <property type="molecule type" value="Genomic_DNA"/>
</dbReference>
<keyword evidence="3" id="KW-1185">Reference proteome</keyword>
<dbReference type="Proteomes" id="UP000663829">
    <property type="component" value="Unassembled WGS sequence"/>
</dbReference>
<name>A0A814N8N5_9BILA</name>
<dbReference type="GO" id="GO:0003676">
    <property type="term" value="F:nucleic acid binding"/>
    <property type="evidence" value="ECO:0007669"/>
    <property type="project" value="InterPro"/>
</dbReference>
<evidence type="ECO:0000313" key="3">
    <source>
        <dbReference type="Proteomes" id="UP000663829"/>
    </source>
</evidence>
<reference evidence="1" key="1">
    <citation type="submission" date="2021-02" db="EMBL/GenBank/DDBJ databases">
        <authorList>
            <person name="Nowell W R."/>
        </authorList>
    </citation>
    <scope>NUCLEOTIDE SEQUENCE</scope>
</reference>
<accession>A0A814N8N5</accession>
<dbReference type="EMBL" id="CAJOBC010005153">
    <property type="protein sequence ID" value="CAF3853684.1"/>
    <property type="molecule type" value="Genomic_DNA"/>
</dbReference>
<dbReference type="InterPro" id="IPR012337">
    <property type="entry name" value="RNaseH-like_sf"/>
</dbReference>
<dbReference type="AlphaFoldDB" id="A0A814N8N5"/>
<comment type="caution">
    <text evidence="1">The sequence shown here is derived from an EMBL/GenBank/DDBJ whole genome shotgun (WGS) entry which is preliminary data.</text>
</comment>
<proteinExistence type="predicted"/>